<dbReference type="CDD" id="cd07737">
    <property type="entry name" value="YcbL-like_MBL-fold"/>
    <property type="match status" value="1"/>
</dbReference>
<dbReference type="Pfam" id="PF00753">
    <property type="entry name" value="Lactamase_B"/>
    <property type="match status" value="1"/>
</dbReference>
<dbReference type="GO" id="GO:0046872">
    <property type="term" value="F:metal ion binding"/>
    <property type="evidence" value="ECO:0007669"/>
    <property type="project" value="UniProtKB-KW"/>
</dbReference>
<keyword evidence="2" id="KW-0479">Metal-binding</keyword>
<evidence type="ECO:0000256" key="5">
    <source>
        <dbReference type="SAM" id="MobiDB-lite"/>
    </source>
</evidence>
<dbReference type="GO" id="GO:0016787">
    <property type="term" value="F:hydrolase activity"/>
    <property type="evidence" value="ECO:0007669"/>
    <property type="project" value="UniProtKB-KW"/>
</dbReference>
<comment type="caution">
    <text evidence="7">The sequence shown here is derived from an EMBL/GenBank/DDBJ whole genome shotgun (WGS) entry which is preliminary data.</text>
</comment>
<dbReference type="SUPFAM" id="SSF56281">
    <property type="entry name" value="Metallo-hydrolase/oxidoreductase"/>
    <property type="match status" value="1"/>
</dbReference>
<keyword evidence="4" id="KW-0862">Zinc</keyword>
<dbReference type="InterPro" id="IPR036866">
    <property type="entry name" value="RibonucZ/Hydroxyglut_hydro"/>
</dbReference>
<protein>
    <submittedName>
        <fullName evidence="7">MBL fold metallo-hydrolase</fullName>
    </submittedName>
</protein>
<feature type="domain" description="Metallo-beta-lactamase" evidence="6">
    <location>
        <begin position="12"/>
        <end position="192"/>
    </location>
</feature>
<proteinExistence type="predicted"/>
<evidence type="ECO:0000256" key="3">
    <source>
        <dbReference type="ARBA" id="ARBA00022801"/>
    </source>
</evidence>
<dbReference type="InterPro" id="IPR051453">
    <property type="entry name" value="MBL_Glyoxalase_II"/>
</dbReference>
<dbReference type="Proteomes" id="UP000565262">
    <property type="component" value="Unassembled WGS sequence"/>
</dbReference>
<evidence type="ECO:0000256" key="1">
    <source>
        <dbReference type="ARBA" id="ARBA00001947"/>
    </source>
</evidence>
<gene>
    <name evidence="7" type="ORF">H4O21_01795</name>
</gene>
<comment type="cofactor">
    <cofactor evidence="1">
        <name>Zn(2+)</name>
        <dbReference type="ChEBI" id="CHEBI:29105"/>
    </cofactor>
</comment>
<evidence type="ECO:0000256" key="2">
    <source>
        <dbReference type="ARBA" id="ARBA00022723"/>
    </source>
</evidence>
<evidence type="ECO:0000256" key="4">
    <source>
        <dbReference type="ARBA" id="ARBA00022833"/>
    </source>
</evidence>
<dbReference type="PANTHER" id="PTHR46233">
    <property type="entry name" value="HYDROXYACYLGLUTATHIONE HYDROLASE GLOC"/>
    <property type="match status" value="1"/>
</dbReference>
<keyword evidence="8" id="KW-1185">Reference proteome</keyword>
<keyword evidence="3 7" id="KW-0378">Hydrolase</keyword>
<dbReference type="PANTHER" id="PTHR46233:SF3">
    <property type="entry name" value="HYDROXYACYLGLUTATHIONE HYDROLASE GLOC"/>
    <property type="match status" value="1"/>
</dbReference>
<evidence type="ECO:0000259" key="6">
    <source>
        <dbReference type="SMART" id="SM00849"/>
    </source>
</evidence>
<dbReference type="SMART" id="SM00849">
    <property type="entry name" value="Lactamase_B"/>
    <property type="match status" value="1"/>
</dbReference>
<accession>A0A839IKW8</accession>
<dbReference type="EMBL" id="JACJFM010000002">
    <property type="protein sequence ID" value="MBB1485350.1"/>
    <property type="molecule type" value="Genomic_DNA"/>
</dbReference>
<dbReference type="AlphaFoldDB" id="A0A839IKW8"/>
<sequence length="214" mass="23448">MQYEIIPVTGFQQNCTLLWCEQTKDAAVVDPGGDIDRVLARVDALGVNLKKIWLTHGHIDHAGGTSALINQLSLPVEGPHTGDKFWIDGLPQQSQMFNFPPCDVFEPDLWLKDGDQVSIGEEVFDVLHCPGHTPGHVVFFHKGEQLALVGDVIFQGSIGRTDFPQGNHADLIRSIREKLFPLGDEVTFVPGHGPRSTFGQERRSNPFCGDAAAG</sequence>
<organism evidence="7 8">
    <name type="scientific">Oceanospirillum sediminis</name>
    <dbReference type="NCBI Taxonomy" id="2760088"/>
    <lineage>
        <taxon>Bacteria</taxon>
        <taxon>Pseudomonadati</taxon>
        <taxon>Pseudomonadota</taxon>
        <taxon>Gammaproteobacteria</taxon>
        <taxon>Oceanospirillales</taxon>
        <taxon>Oceanospirillaceae</taxon>
        <taxon>Oceanospirillum</taxon>
    </lineage>
</organism>
<dbReference type="Gene3D" id="3.60.15.10">
    <property type="entry name" value="Ribonuclease Z/Hydroxyacylglutathione hydrolase-like"/>
    <property type="match status" value="1"/>
</dbReference>
<dbReference type="RefSeq" id="WP_182807140.1">
    <property type="nucleotide sequence ID" value="NZ_JACJFM010000002.1"/>
</dbReference>
<feature type="region of interest" description="Disordered" evidence="5">
    <location>
        <begin position="192"/>
        <end position="214"/>
    </location>
</feature>
<name>A0A839IKW8_9GAMM</name>
<evidence type="ECO:0000313" key="7">
    <source>
        <dbReference type="EMBL" id="MBB1485350.1"/>
    </source>
</evidence>
<evidence type="ECO:0000313" key="8">
    <source>
        <dbReference type="Proteomes" id="UP000565262"/>
    </source>
</evidence>
<reference evidence="7 8" key="1">
    <citation type="submission" date="2020-08" db="EMBL/GenBank/DDBJ databases">
        <title>Oceanospirillum sp. nov. isolated from marine sediment.</title>
        <authorList>
            <person name="Ji X."/>
        </authorList>
    </citation>
    <scope>NUCLEOTIDE SEQUENCE [LARGE SCALE GENOMIC DNA]</scope>
    <source>
        <strain evidence="7 8">D5</strain>
    </source>
</reference>
<dbReference type="InterPro" id="IPR001279">
    <property type="entry name" value="Metallo-B-lactamas"/>
</dbReference>